<evidence type="ECO:0000313" key="2">
    <source>
        <dbReference type="EMBL" id="TGY16925.1"/>
    </source>
</evidence>
<dbReference type="EMBL" id="SRYV01000003">
    <property type="protein sequence ID" value="TGY16925.1"/>
    <property type="molecule type" value="Genomic_DNA"/>
</dbReference>
<evidence type="ECO:0000313" key="3">
    <source>
        <dbReference type="Proteomes" id="UP000309117"/>
    </source>
</evidence>
<sequence>MKHKKIKTDFSELKKSDICWRNGREMSDEVFEDYKHALMKAAEKSNSDEPYYAPVDPTDPDYYN</sequence>
<dbReference type="AlphaFoldDB" id="A0A4S2BRQ7"/>
<accession>A0A4S2BRQ7</accession>
<protein>
    <submittedName>
        <fullName evidence="2">Uncharacterized protein</fullName>
    </submittedName>
</protein>
<dbReference type="Proteomes" id="UP000309117">
    <property type="component" value="Unassembled WGS sequence"/>
</dbReference>
<proteinExistence type="predicted"/>
<feature type="region of interest" description="Disordered" evidence="1">
    <location>
        <begin position="42"/>
        <end position="64"/>
    </location>
</feature>
<organism evidence="2 3">
    <name type="scientific">Lactobacillus intestinalis</name>
    <dbReference type="NCBI Taxonomy" id="151781"/>
    <lineage>
        <taxon>Bacteria</taxon>
        <taxon>Bacillati</taxon>
        <taxon>Bacillota</taxon>
        <taxon>Bacilli</taxon>
        <taxon>Lactobacillales</taxon>
        <taxon>Lactobacillaceae</taxon>
        <taxon>Lactobacillus</taxon>
    </lineage>
</organism>
<name>A0A4S2BRQ7_9LACO</name>
<gene>
    <name evidence="2" type="ORF">E5351_02755</name>
</gene>
<reference evidence="2 3" key="1">
    <citation type="submission" date="2019-04" db="EMBL/GenBank/DDBJ databases">
        <title>Microbes associate with the intestines of laboratory mice.</title>
        <authorList>
            <person name="Navarre W."/>
            <person name="Wong E."/>
            <person name="Huang K."/>
            <person name="Tropini C."/>
            <person name="Ng K."/>
            <person name="Yu B."/>
        </authorList>
    </citation>
    <scope>NUCLEOTIDE SEQUENCE [LARGE SCALE GENOMIC DNA]</scope>
    <source>
        <strain evidence="2 3">NM61_E11</strain>
    </source>
</reference>
<dbReference type="RefSeq" id="WP_004041715.1">
    <property type="nucleotide sequence ID" value="NZ_AQFR02000001.1"/>
</dbReference>
<comment type="caution">
    <text evidence="2">The sequence shown here is derived from an EMBL/GenBank/DDBJ whole genome shotgun (WGS) entry which is preliminary data.</text>
</comment>
<evidence type="ECO:0000256" key="1">
    <source>
        <dbReference type="SAM" id="MobiDB-lite"/>
    </source>
</evidence>